<comment type="catalytic activity">
    <reaction evidence="4 5 6">
        <text>an acyl phosphate + H2O = a carboxylate + phosphate + H(+)</text>
        <dbReference type="Rhea" id="RHEA:14965"/>
        <dbReference type="ChEBI" id="CHEBI:15377"/>
        <dbReference type="ChEBI" id="CHEBI:15378"/>
        <dbReference type="ChEBI" id="CHEBI:29067"/>
        <dbReference type="ChEBI" id="CHEBI:43474"/>
        <dbReference type="ChEBI" id="CHEBI:59918"/>
        <dbReference type="EC" id="3.6.1.7"/>
    </reaction>
</comment>
<accession>A0ABP8EJK0</accession>
<dbReference type="PROSITE" id="PS00150">
    <property type="entry name" value="ACYLPHOSPHATASE_1"/>
    <property type="match status" value="1"/>
</dbReference>
<dbReference type="EMBL" id="BAABAZ010000005">
    <property type="protein sequence ID" value="GAA4284123.1"/>
    <property type="molecule type" value="Genomic_DNA"/>
</dbReference>
<comment type="caution">
    <text evidence="9">The sequence shown here is derived from an EMBL/GenBank/DDBJ whole genome shotgun (WGS) entry which is preliminary data.</text>
</comment>
<dbReference type="InterPro" id="IPR001792">
    <property type="entry name" value="Acylphosphatase-like_dom"/>
</dbReference>
<evidence type="ECO:0000259" key="8">
    <source>
        <dbReference type="PROSITE" id="PS51160"/>
    </source>
</evidence>
<gene>
    <name evidence="9" type="ORF">GCM10022261_16540</name>
</gene>
<dbReference type="InterPro" id="IPR036046">
    <property type="entry name" value="Acylphosphatase-like_dom_sf"/>
</dbReference>
<evidence type="ECO:0000256" key="1">
    <source>
        <dbReference type="ARBA" id="ARBA00005614"/>
    </source>
</evidence>
<dbReference type="PANTHER" id="PTHR47268:SF4">
    <property type="entry name" value="ACYLPHOSPHATASE"/>
    <property type="match status" value="1"/>
</dbReference>
<keyword evidence="5 6" id="KW-0378">Hydrolase</keyword>
<proteinExistence type="inferred from homology"/>
<dbReference type="PROSITE" id="PS00151">
    <property type="entry name" value="ACYLPHOSPHATASE_2"/>
    <property type="match status" value="1"/>
</dbReference>
<evidence type="ECO:0000256" key="7">
    <source>
        <dbReference type="RuleBase" id="RU004168"/>
    </source>
</evidence>
<sequence>MKAVSVVVTGNVQGVYFRDTCRQVARRHSVRGWVRNREDGSVEAVFAGSDDAVDALVDWSRIGPDAAVVESVVTEPLVQFDQSDLPAEFEVR</sequence>
<evidence type="ECO:0000256" key="4">
    <source>
        <dbReference type="ARBA" id="ARBA00047645"/>
    </source>
</evidence>
<evidence type="ECO:0000256" key="2">
    <source>
        <dbReference type="ARBA" id="ARBA00012150"/>
    </source>
</evidence>
<dbReference type="InterPro" id="IPR017968">
    <property type="entry name" value="Acylphosphatase_CS"/>
</dbReference>
<protein>
    <recommendedName>
        <fullName evidence="3 5">Acylphosphatase</fullName>
        <ecNumber evidence="2 5">3.6.1.7</ecNumber>
    </recommendedName>
</protein>
<feature type="domain" description="Acylphosphatase-like" evidence="8">
    <location>
        <begin position="3"/>
        <end position="92"/>
    </location>
</feature>
<dbReference type="PANTHER" id="PTHR47268">
    <property type="entry name" value="ACYLPHOSPHATASE"/>
    <property type="match status" value="1"/>
</dbReference>
<dbReference type="Pfam" id="PF00708">
    <property type="entry name" value="Acylphosphatase"/>
    <property type="match status" value="1"/>
</dbReference>
<dbReference type="EC" id="3.6.1.7" evidence="2 5"/>
<evidence type="ECO:0000313" key="9">
    <source>
        <dbReference type="EMBL" id="GAA4284123.1"/>
    </source>
</evidence>
<evidence type="ECO:0000256" key="6">
    <source>
        <dbReference type="RuleBase" id="RU000553"/>
    </source>
</evidence>
<feature type="active site" evidence="5">
    <location>
        <position position="36"/>
    </location>
</feature>
<reference evidence="10" key="1">
    <citation type="journal article" date="2019" name="Int. J. Syst. Evol. Microbiol.">
        <title>The Global Catalogue of Microorganisms (GCM) 10K type strain sequencing project: providing services to taxonomists for standard genome sequencing and annotation.</title>
        <authorList>
            <consortium name="The Broad Institute Genomics Platform"/>
            <consortium name="The Broad Institute Genome Sequencing Center for Infectious Disease"/>
            <person name="Wu L."/>
            <person name="Ma J."/>
        </authorList>
    </citation>
    <scope>NUCLEOTIDE SEQUENCE [LARGE SCALE GENOMIC DNA]</scope>
    <source>
        <strain evidence="10">JCM 17458</strain>
    </source>
</reference>
<dbReference type="PRINTS" id="PR00112">
    <property type="entry name" value="ACYLPHPHTASE"/>
</dbReference>
<feature type="active site" evidence="5">
    <location>
        <position position="18"/>
    </location>
</feature>
<evidence type="ECO:0000256" key="5">
    <source>
        <dbReference type="PROSITE-ProRule" id="PRU00520"/>
    </source>
</evidence>
<dbReference type="RefSeq" id="WP_236864236.1">
    <property type="nucleotide sequence ID" value="NZ_BAABAZ010000005.1"/>
</dbReference>
<dbReference type="Gene3D" id="3.30.70.100">
    <property type="match status" value="1"/>
</dbReference>
<comment type="similarity">
    <text evidence="1 7">Belongs to the acylphosphatase family.</text>
</comment>
<dbReference type="SUPFAM" id="SSF54975">
    <property type="entry name" value="Acylphosphatase/BLUF domain-like"/>
    <property type="match status" value="1"/>
</dbReference>
<keyword evidence="10" id="KW-1185">Reference proteome</keyword>
<dbReference type="PROSITE" id="PS51160">
    <property type="entry name" value="ACYLPHOSPHATASE_3"/>
    <property type="match status" value="1"/>
</dbReference>
<dbReference type="InterPro" id="IPR020456">
    <property type="entry name" value="Acylphosphatase"/>
</dbReference>
<dbReference type="Proteomes" id="UP001501586">
    <property type="component" value="Unassembled WGS sequence"/>
</dbReference>
<name>A0ABP8EJK0_9MICO</name>
<organism evidence="9 10">
    <name type="scientific">Brevibacterium daeguense</name>
    <dbReference type="NCBI Taxonomy" id="909936"/>
    <lineage>
        <taxon>Bacteria</taxon>
        <taxon>Bacillati</taxon>
        <taxon>Actinomycetota</taxon>
        <taxon>Actinomycetes</taxon>
        <taxon>Micrococcales</taxon>
        <taxon>Brevibacteriaceae</taxon>
        <taxon>Brevibacterium</taxon>
    </lineage>
</organism>
<evidence type="ECO:0000313" key="10">
    <source>
        <dbReference type="Proteomes" id="UP001501586"/>
    </source>
</evidence>
<evidence type="ECO:0000256" key="3">
    <source>
        <dbReference type="ARBA" id="ARBA00015991"/>
    </source>
</evidence>